<protein>
    <submittedName>
        <fullName evidence="1">Uncharacterized protein</fullName>
    </submittedName>
</protein>
<dbReference type="EMBL" id="AP024238">
    <property type="protein sequence ID" value="BCO29707.1"/>
    <property type="molecule type" value="Genomic_DNA"/>
</dbReference>
<gene>
    <name evidence="1" type="ORF">MIZ03_4631</name>
</gene>
<keyword evidence="2" id="KW-1185">Reference proteome</keyword>
<proteinExistence type="predicted"/>
<reference evidence="1 2" key="1">
    <citation type="journal article" date="2021" name="Microbiol. Spectr.">
        <title>A Single Bacterium Capable of Oxidation and Reduction of Iron at Circumneutral pH.</title>
        <authorList>
            <person name="Kato S."/>
            <person name="Ohkuma M."/>
        </authorList>
    </citation>
    <scope>NUCLEOTIDE SEQUENCE [LARGE SCALE GENOMIC DNA]</scope>
    <source>
        <strain evidence="1 2">MIZ03</strain>
    </source>
</reference>
<sequence>MCSHIDAIEQFVEYFQDQKALISQVQPNLYRKVIYATALDPIARAAFGKVGQHRAKSLRLIDELTNWTDRDRVSLPQLCLALEEKGLISGFLYAEAKTRLEHWAPGEVLRLNNSPLLPELMPVAQPLEKCVLLSCRYAELFYTYRNNLVHEFREPGYGIEMSSDKDQPYYHSMIGDTWQLVFPVGFFARLYAEALVGLRALLVRGDIDPYCQFEFGSKWRAH</sequence>
<accession>A0ABM7MTI2</accession>
<dbReference type="RefSeq" id="WP_223905971.1">
    <property type="nucleotide sequence ID" value="NZ_AP024238.1"/>
</dbReference>
<evidence type="ECO:0000313" key="1">
    <source>
        <dbReference type="EMBL" id="BCO29707.1"/>
    </source>
</evidence>
<organism evidence="1 2">
    <name type="scientific">Rhodoferax lithotrophicus</name>
    <dbReference type="NCBI Taxonomy" id="2798804"/>
    <lineage>
        <taxon>Bacteria</taxon>
        <taxon>Pseudomonadati</taxon>
        <taxon>Pseudomonadota</taxon>
        <taxon>Betaproteobacteria</taxon>
        <taxon>Burkholderiales</taxon>
        <taxon>Comamonadaceae</taxon>
        <taxon>Rhodoferax</taxon>
    </lineage>
</organism>
<evidence type="ECO:0000313" key="2">
    <source>
        <dbReference type="Proteomes" id="UP000824366"/>
    </source>
</evidence>
<dbReference type="Proteomes" id="UP000824366">
    <property type="component" value="Chromosome"/>
</dbReference>
<name>A0ABM7MTI2_9BURK</name>